<dbReference type="Proteomes" id="UP001305779">
    <property type="component" value="Unassembled WGS sequence"/>
</dbReference>
<accession>A0ABR0EAV0</accession>
<reference evidence="2 3" key="1">
    <citation type="journal article" date="2023" name="G3 (Bethesda)">
        <title>A chromosome-level genome assembly of Zasmidium syzygii isolated from banana leaves.</title>
        <authorList>
            <person name="van Westerhoven A.C."/>
            <person name="Mehrabi R."/>
            <person name="Talebi R."/>
            <person name="Steentjes M.B.F."/>
            <person name="Corcolon B."/>
            <person name="Chong P.A."/>
            <person name="Kema G.H.J."/>
            <person name="Seidl M.F."/>
        </authorList>
    </citation>
    <scope>NUCLEOTIDE SEQUENCE [LARGE SCALE GENOMIC DNA]</scope>
    <source>
        <strain evidence="2 3">P124</strain>
    </source>
</reference>
<protein>
    <submittedName>
        <fullName evidence="2">Uncharacterized protein</fullName>
    </submittedName>
</protein>
<feature type="compositionally biased region" description="Basic residues" evidence="1">
    <location>
        <begin position="1"/>
        <end position="11"/>
    </location>
</feature>
<feature type="region of interest" description="Disordered" evidence="1">
    <location>
        <begin position="1"/>
        <end position="54"/>
    </location>
</feature>
<evidence type="ECO:0000313" key="2">
    <source>
        <dbReference type="EMBL" id="KAK4498589.1"/>
    </source>
</evidence>
<comment type="caution">
    <text evidence="2">The sequence shown here is derived from an EMBL/GenBank/DDBJ whole genome shotgun (WGS) entry which is preliminary data.</text>
</comment>
<proteinExistence type="predicted"/>
<organism evidence="2 3">
    <name type="scientific">Zasmidium cellare</name>
    <name type="common">Wine cellar mold</name>
    <name type="synonym">Racodium cellare</name>
    <dbReference type="NCBI Taxonomy" id="395010"/>
    <lineage>
        <taxon>Eukaryota</taxon>
        <taxon>Fungi</taxon>
        <taxon>Dikarya</taxon>
        <taxon>Ascomycota</taxon>
        <taxon>Pezizomycotina</taxon>
        <taxon>Dothideomycetes</taxon>
        <taxon>Dothideomycetidae</taxon>
        <taxon>Mycosphaerellales</taxon>
        <taxon>Mycosphaerellaceae</taxon>
        <taxon>Zasmidium</taxon>
    </lineage>
</organism>
<sequence length="87" mass="10012">MAPTTFHKHTTTPRNTESGKAPTMKKSKQQQDPSAPARPQYITGEDTDFYPYPYDPEHPHLTFVAWLNIKENREAFDVHESPEEKIG</sequence>
<name>A0ABR0EAV0_ZASCE</name>
<gene>
    <name evidence="2" type="ORF">PRZ48_011247</name>
</gene>
<dbReference type="EMBL" id="JAXOVC010000008">
    <property type="protein sequence ID" value="KAK4498589.1"/>
    <property type="molecule type" value="Genomic_DNA"/>
</dbReference>
<evidence type="ECO:0000313" key="3">
    <source>
        <dbReference type="Proteomes" id="UP001305779"/>
    </source>
</evidence>
<evidence type="ECO:0000256" key="1">
    <source>
        <dbReference type="SAM" id="MobiDB-lite"/>
    </source>
</evidence>
<keyword evidence="3" id="KW-1185">Reference proteome</keyword>